<feature type="domain" description="ATPase dynein-related AAA" evidence="3">
    <location>
        <begin position="552"/>
        <end position="677"/>
    </location>
</feature>
<name>A2FQY0_TRIV3</name>
<keyword evidence="2" id="KW-0067">ATP-binding</keyword>
<evidence type="ECO:0000259" key="3">
    <source>
        <dbReference type="Pfam" id="PF07728"/>
    </source>
</evidence>
<protein>
    <recommendedName>
        <fullName evidence="3">ATPase dynein-related AAA domain-containing protein</fullName>
    </recommendedName>
</protein>
<dbReference type="SUPFAM" id="SSF52540">
    <property type="entry name" value="P-loop containing nucleoside triphosphate hydrolases"/>
    <property type="match status" value="1"/>
</dbReference>
<proteinExistence type="predicted"/>
<dbReference type="GO" id="GO:0005524">
    <property type="term" value="F:ATP binding"/>
    <property type="evidence" value="ECO:0007669"/>
    <property type="project" value="UniProtKB-KW"/>
</dbReference>
<dbReference type="EMBL" id="DS113953">
    <property type="protein sequence ID" value="EAX92685.1"/>
    <property type="molecule type" value="Genomic_DNA"/>
</dbReference>
<keyword evidence="1" id="KW-0547">Nucleotide-binding</keyword>
<dbReference type="PANTHER" id="PTHR48103:SF2">
    <property type="entry name" value="MIDASIN"/>
    <property type="match status" value="1"/>
</dbReference>
<dbReference type="PANTHER" id="PTHR48103">
    <property type="entry name" value="MIDASIN-RELATED"/>
    <property type="match status" value="1"/>
</dbReference>
<gene>
    <name evidence="4" type="ORF">TVAG_439130</name>
</gene>
<dbReference type="Proteomes" id="UP000001542">
    <property type="component" value="Unassembled WGS sequence"/>
</dbReference>
<dbReference type="OrthoDB" id="422220at2759"/>
<evidence type="ECO:0000256" key="1">
    <source>
        <dbReference type="ARBA" id="ARBA00022741"/>
    </source>
</evidence>
<dbReference type="AlphaFoldDB" id="A2FQY0"/>
<dbReference type="Gene3D" id="3.40.50.300">
    <property type="entry name" value="P-loop containing nucleotide triphosphate hydrolases"/>
    <property type="match status" value="1"/>
</dbReference>
<dbReference type="InParanoid" id="A2FQY0"/>
<reference evidence="4" key="1">
    <citation type="submission" date="2006-10" db="EMBL/GenBank/DDBJ databases">
        <authorList>
            <person name="Amadeo P."/>
            <person name="Zhao Q."/>
            <person name="Wortman J."/>
            <person name="Fraser-Liggett C."/>
            <person name="Carlton J."/>
        </authorList>
    </citation>
    <scope>NUCLEOTIDE SEQUENCE</scope>
    <source>
        <strain evidence="4">G3</strain>
    </source>
</reference>
<evidence type="ECO:0000313" key="5">
    <source>
        <dbReference type="Proteomes" id="UP000001542"/>
    </source>
</evidence>
<evidence type="ECO:0000313" key="4">
    <source>
        <dbReference type="EMBL" id="EAX92685.1"/>
    </source>
</evidence>
<dbReference type="KEGG" id="tva:4750398"/>
<accession>A2FQY0</accession>
<evidence type="ECO:0000256" key="2">
    <source>
        <dbReference type="ARBA" id="ARBA00022840"/>
    </source>
</evidence>
<dbReference type="Pfam" id="PF07728">
    <property type="entry name" value="AAA_5"/>
    <property type="match status" value="1"/>
</dbReference>
<keyword evidence="5" id="KW-1185">Reference proteome</keyword>
<dbReference type="RefSeq" id="XP_001305615.1">
    <property type="nucleotide sequence ID" value="XM_001305614.1"/>
</dbReference>
<dbReference type="GO" id="GO:0016887">
    <property type="term" value="F:ATP hydrolysis activity"/>
    <property type="evidence" value="ECO:0007669"/>
    <property type="project" value="InterPro"/>
</dbReference>
<reference evidence="4" key="2">
    <citation type="journal article" date="2007" name="Science">
        <title>Draft genome sequence of the sexually transmitted pathogen Trichomonas vaginalis.</title>
        <authorList>
            <person name="Carlton J.M."/>
            <person name="Hirt R.P."/>
            <person name="Silva J.C."/>
            <person name="Delcher A.L."/>
            <person name="Schatz M."/>
            <person name="Zhao Q."/>
            <person name="Wortman J.R."/>
            <person name="Bidwell S.L."/>
            <person name="Alsmark U.C.M."/>
            <person name="Besteiro S."/>
            <person name="Sicheritz-Ponten T."/>
            <person name="Noel C.J."/>
            <person name="Dacks J.B."/>
            <person name="Foster P.G."/>
            <person name="Simillion C."/>
            <person name="Van de Peer Y."/>
            <person name="Miranda-Saavedra D."/>
            <person name="Barton G.J."/>
            <person name="Westrop G.D."/>
            <person name="Mueller S."/>
            <person name="Dessi D."/>
            <person name="Fiori P.L."/>
            <person name="Ren Q."/>
            <person name="Paulsen I."/>
            <person name="Zhang H."/>
            <person name="Bastida-Corcuera F.D."/>
            <person name="Simoes-Barbosa A."/>
            <person name="Brown M.T."/>
            <person name="Hayes R.D."/>
            <person name="Mukherjee M."/>
            <person name="Okumura C.Y."/>
            <person name="Schneider R."/>
            <person name="Smith A.J."/>
            <person name="Vanacova S."/>
            <person name="Villalvazo M."/>
            <person name="Haas B.J."/>
            <person name="Pertea M."/>
            <person name="Feldblyum T.V."/>
            <person name="Utterback T.R."/>
            <person name="Shu C.L."/>
            <person name="Osoegawa K."/>
            <person name="de Jong P.J."/>
            <person name="Hrdy I."/>
            <person name="Horvathova L."/>
            <person name="Zubacova Z."/>
            <person name="Dolezal P."/>
            <person name="Malik S.B."/>
            <person name="Logsdon J.M. Jr."/>
            <person name="Henze K."/>
            <person name="Gupta A."/>
            <person name="Wang C.C."/>
            <person name="Dunne R.L."/>
            <person name="Upcroft J.A."/>
            <person name="Upcroft P."/>
            <person name="White O."/>
            <person name="Salzberg S.L."/>
            <person name="Tang P."/>
            <person name="Chiu C.-H."/>
            <person name="Lee Y.-S."/>
            <person name="Embley T.M."/>
            <person name="Coombs G.H."/>
            <person name="Mottram J.C."/>
            <person name="Tachezy J."/>
            <person name="Fraser-Liggett C.M."/>
            <person name="Johnson P.J."/>
        </authorList>
    </citation>
    <scope>NUCLEOTIDE SEQUENCE [LARGE SCALE GENOMIC DNA]</scope>
    <source>
        <strain evidence="4">G3</strain>
    </source>
</reference>
<dbReference type="VEuPathDB" id="TrichDB:TVAG_439130"/>
<sequence>MFGRKPLPQVLLKRVVCFDYPFPINSIKAVIKLITSEYNLPLLTNALTDFVININKKFQEDDKIRPWSFREVRRFCRRVKNSEPIEFLQSNDELNKISIAPSAMMHALFMSWMMCPDPEKSTKTICQVVGESFGYTDIDNLVQILSADAVPQDNYVIKGILRIRSVFNIENSKRVPKSISSFWNAVFLASLVPPTDPLLIVGESSFKTFLANSITVAPSQVTLGSETTTASLIGQVSYVRQQTYERILLDLLHTIMISNEKLYPKFTDFKKNFVRNKENLDKLVEFTKQIDVPYLKKSVDYITKQLIADIPNTAIGDYTTVFKPGLITHYLFRQSPIIIKNFSKPPTSVIERFNELLSIEPELTLTEDYTNTITPENDKTIKINLDQNSKYRFRIIALSSLNDFNRISEAMKSRFNIISIKPYTVAEKKTITGLSDKYAKDPKFHIHKLILMKSIIDQIQAIQTKILNSSEEISKEKLEVQAAKILGTENNQCEEFKTPLKIDDGYLKSDNPYILSYSAPSVDPTNSNIVFTKTTQTLCVKIFTALSLDIPIIIQGPTGTCKSMLADYVASLMKDFANNSHVIKIQLSRSTTVEDLFGRNSIKVDINGNKIFDYIPTELFKAASESNHRSLIIIEELNLASPSLIDALTSLFDNNPESKIMRTNGESEKKGRFSIIGIASGNVSPALKKSAIFFRRDEYDSNEMRAVCESILKNTSEIPVNYFEMNIARNCQMYSQLEYHFKNLKNLLQEITFKDRKNQQNQEWSKIDISYAPGGSTLKVGDLIVQVPIKNANLALNLQEKLVTLTPSEQKLFYCLAANKLKRYPLIVT</sequence>
<organism evidence="4 5">
    <name type="scientific">Trichomonas vaginalis (strain ATCC PRA-98 / G3)</name>
    <dbReference type="NCBI Taxonomy" id="412133"/>
    <lineage>
        <taxon>Eukaryota</taxon>
        <taxon>Metamonada</taxon>
        <taxon>Parabasalia</taxon>
        <taxon>Trichomonadida</taxon>
        <taxon>Trichomonadidae</taxon>
        <taxon>Trichomonas</taxon>
    </lineage>
</organism>
<dbReference type="InterPro" id="IPR027417">
    <property type="entry name" value="P-loop_NTPase"/>
</dbReference>
<dbReference type="InterPro" id="IPR011704">
    <property type="entry name" value="ATPase_dyneun-rel_AAA"/>
</dbReference>
<dbReference type="STRING" id="5722.A2FQY0"/>
<dbReference type="VEuPathDB" id="TrichDB:TVAGG3_0236020"/>